<accession>A0A2P5B9U9</accession>
<dbReference type="OrthoDB" id="10332844at2759"/>
<dbReference type="EMBL" id="JXTB01000327">
    <property type="protein sequence ID" value="PON45564.1"/>
    <property type="molecule type" value="Genomic_DNA"/>
</dbReference>
<evidence type="ECO:0000313" key="2">
    <source>
        <dbReference type="Proteomes" id="UP000237105"/>
    </source>
</evidence>
<sequence length="41" mass="4766">MTSITRALAVTMVKSFFSRAYNSDMPSKVHVRKEHFAQEYT</sequence>
<comment type="caution">
    <text evidence="1">The sequence shown here is derived from an EMBL/GenBank/DDBJ whole genome shotgun (WGS) entry which is preliminary data.</text>
</comment>
<dbReference type="AlphaFoldDB" id="A0A2P5B9U9"/>
<proteinExistence type="predicted"/>
<protein>
    <submittedName>
        <fullName evidence="1">Uncharacterized protein</fullName>
    </submittedName>
</protein>
<evidence type="ECO:0000313" key="1">
    <source>
        <dbReference type="EMBL" id="PON45564.1"/>
    </source>
</evidence>
<keyword evidence="2" id="KW-1185">Reference proteome</keyword>
<gene>
    <name evidence="1" type="ORF">PanWU01x14_257850</name>
</gene>
<dbReference type="Proteomes" id="UP000237105">
    <property type="component" value="Unassembled WGS sequence"/>
</dbReference>
<reference evidence="2" key="1">
    <citation type="submission" date="2016-06" db="EMBL/GenBank/DDBJ databases">
        <title>Parallel loss of symbiosis genes in relatives of nitrogen-fixing non-legume Parasponia.</title>
        <authorList>
            <person name="Van Velzen R."/>
            <person name="Holmer R."/>
            <person name="Bu F."/>
            <person name="Rutten L."/>
            <person name="Van Zeijl A."/>
            <person name="Liu W."/>
            <person name="Santuari L."/>
            <person name="Cao Q."/>
            <person name="Sharma T."/>
            <person name="Shen D."/>
            <person name="Roswanjaya Y."/>
            <person name="Wardhani T."/>
            <person name="Kalhor M.S."/>
            <person name="Jansen J."/>
            <person name="Van den Hoogen J."/>
            <person name="Gungor B."/>
            <person name="Hartog M."/>
            <person name="Hontelez J."/>
            <person name="Verver J."/>
            <person name="Yang W.-C."/>
            <person name="Schijlen E."/>
            <person name="Repin R."/>
            <person name="Schilthuizen M."/>
            <person name="Schranz E."/>
            <person name="Heidstra R."/>
            <person name="Miyata K."/>
            <person name="Fedorova E."/>
            <person name="Kohlen W."/>
            <person name="Bisseling T."/>
            <person name="Smit S."/>
            <person name="Geurts R."/>
        </authorList>
    </citation>
    <scope>NUCLEOTIDE SEQUENCE [LARGE SCALE GENOMIC DNA]</scope>
    <source>
        <strain evidence="2">cv. WU1-14</strain>
    </source>
</reference>
<name>A0A2P5B9U9_PARAD</name>
<organism evidence="1 2">
    <name type="scientific">Parasponia andersonii</name>
    <name type="common">Sponia andersonii</name>
    <dbReference type="NCBI Taxonomy" id="3476"/>
    <lineage>
        <taxon>Eukaryota</taxon>
        <taxon>Viridiplantae</taxon>
        <taxon>Streptophyta</taxon>
        <taxon>Embryophyta</taxon>
        <taxon>Tracheophyta</taxon>
        <taxon>Spermatophyta</taxon>
        <taxon>Magnoliopsida</taxon>
        <taxon>eudicotyledons</taxon>
        <taxon>Gunneridae</taxon>
        <taxon>Pentapetalae</taxon>
        <taxon>rosids</taxon>
        <taxon>fabids</taxon>
        <taxon>Rosales</taxon>
        <taxon>Cannabaceae</taxon>
        <taxon>Parasponia</taxon>
    </lineage>
</organism>